<dbReference type="Pfam" id="PF24570">
    <property type="entry name" value="BACK_BPM_SPOP"/>
    <property type="match status" value="1"/>
</dbReference>
<dbReference type="EMBL" id="BQKI01000011">
    <property type="protein sequence ID" value="GJN04417.1"/>
    <property type="molecule type" value="Genomic_DNA"/>
</dbReference>
<comment type="pathway">
    <text evidence="1">Protein modification; protein ubiquitination.</text>
</comment>
<organism evidence="5 6">
    <name type="scientific">Eleusine coracana subsp. coracana</name>
    <dbReference type="NCBI Taxonomy" id="191504"/>
    <lineage>
        <taxon>Eukaryota</taxon>
        <taxon>Viridiplantae</taxon>
        <taxon>Streptophyta</taxon>
        <taxon>Embryophyta</taxon>
        <taxon>Tracheophyta</taxon>
        <taxon>Spermatophyta</taxon>
        <taxon>Magnoliopsida</taxon>
        <taxon>Liliopsida</taxon>
        <taxon>Poales</taxon>
        <taxon>Poaceae</taxon>
        <taxon>PACMAD clade</taxon>
        <taxon>Chloridoideae</taxon>
        <taxon>Cynodonteae</taxon>
        <taxon>Eleusininae</taxon>
        <taxon>Eleusine</taxon>
    </lineage>
</organism>
<dbReference type="SUPFAM" id="SSF54695">
    <property type="entry name" value="POZ domain"/>
    <property type="match status" value="1"/>
</dbReference>
<evidence type="ECO:0000259" key="4">
    <source>
        <dbReference type="PROSITE" id="PS50097"/>
    </source>
</evidence>
<evidence type="ECO:0000256" key="2">
    <source>
        <dbReference type="ARBA" id="ARBA00010846"/>
    </source>
</evidence>
<dbReference type="PROSITE" id="PS50097">
    <property type="entry name" value="BTB"/>
    <property type="match status" value="1"/>
</dbReference>
<name>A0AAV5D2N9_ELECO</name>
<dbReference type="InterPro" id="IPR011333">
    <property type="entry name" value="SKP1/BTB/POZ_sf"/>
</dbReference>
<dbReference type="Pfam" id="PF00651">
    <property type="entry name" value="BTB"/>
    <property type="match status" value="1"/>
</dbReference>
<dbReference type="InterPro" id="IPR045005">
    <property type="entry name" value="BPM1-6"/>
</dbReference>
<reference evidence="5" key="2">
    <citation type="submission" date="2021-12" db="EMBL/GenBank/DDBJ databases">
        <title>Resequencing data analysis of finger millet.</title>
        <authorList>
            <person name="Hatakeyama M."/>
            <person name="Aluri S."/>
            <person name="Balachadran M.T."/>
            <person name="Sivarajan S.R."/>
            <person name="Poveda L."/>
            <person name="Shimizu-Inatsugi R."/>
            <person name="Schlapbach R."/>
            <person name="Sreeman S.M."/>
            <person name="Shimizu K.K."/>
        </authorList>
    </citation>
    <scope>NUCLEOTIDE SEQUENCE</scope>
</reference>
<evidence type="ECO:0000313" key="5">
    <source>
        <dbReference type="EMBL" id="GJN04417.1"/>
    </source>
</evidence>
<accession>A0AAV5D2N9</accession>
<proteinExistence type="inferred from homology"/>
<feature type="domain" description="BTB" evidence="4">
    <location>
        <begin position="115"/>
        <end position="177"/>
    </location>
</feature>
<dbReference type="InterPro" id="IPR056423">
    <property type="entry name" value="BACK_BPM_SPOP"/>
</dbReference>
<evidence type="ECO:0000256" key="3">
    <source>
        <dbReference type="SAM" id="MobiDB-lite"/>
    </source>
</evidence>
<sequence length="417" mass="46727">MPTTYPCLLLDDETVTDTVDAKFEFSFVDQAEKQAPAYIRATETYSFLKRGRWGSLCFIKRDVLEQSKHLMDDCFTIRCDILVTKGPACTAPFVVVPPSDMQQNFSDLLWNQEGADVVFEVGGKTFPAHRCILAAGSTVFKALLFGPAAHVAKSSTIRIHNVEANIFKALLAFIYTDSFPEVMDDGEGDQDEDEEEMEDDDEGDQNDDGEDMEYDLEGDSDEDGEHMECDLEVDSDEDEEDMEDDDEGDQDEDGEDMEYDLEADSDEDGDLLEDDIEGDQEEDDEIEDESEGDQEEDGEEIEDEVEGDQGEEDDKEESEAKRVMLQSLLVAAEKYNLQRLKLISGDKLCSYMDASTVTVLLVLAEQSRCRGLKQACLEFLKSPENLKNVMATDGLEQITRICPSVLKELLAKFASSV</sequence>
<feature type="region of interest" description="Disordered" evidence="3">
    <location>
        <begin position="181"/>
        <end position="320"/>
    </location>
</feature>
<dbReference type="SUPFAM" id="SSF49599">
    <property type="entry name" value="TRAF domain-like"/>
    <property type="match status" value="1"/>
</dbReference>
<feature type="compositionally biased region" description="Acidic residues" evidence="3">
    <location>
        <begin position="182"/>
        <end position="317"/>
    </location>
</feature>
<dbReference type="InterPro" id="IPR000210">
    <property type="entry name" value="BTB/POZ_dom"/>
</dbReference>
<reference evidence="5" key="1">
    <citation type="journal article" date="2018" name="DNA Res.">
        <title>Multiple hybrid de novo genome assembly of finger millet, an orphan allotetraploid crop.</title>
        <authorList>
            <person name="Hatakeyama M."/>
            <person name="Aluri S."/>
            <person name="Balachadran M.T."/>
            <person name="Sivarajan S.R."/>
            <person name="Patrignani A."/>
            <person name="Gruter S."/>
            <person name="Poveda L."/>
            <person name="Shimizu-Inatsugi R."/>
            <person name="Baeten J."/>
            <person name="Francoijs K.J."/>
            <person name="Nataraja K.N."/>
            <person name="Reddy Y.A.N."/>
            <person name="Phadnis S."/>
            <person name="Ravikumar R.L."/>
            <person name="Schlapbach R."/>
            <person name="Sreeman S.M."/>
            <person name="Shimizu K.K."/>
        </authorList>
    </citation>
    <scope>NUCLEOTIDE SEQUENCE</scope>
</reference>
<dbReference type="PANTHER" id="PTHR26379">
    <property type="entry name" value="BTB/POZ AND MATH DOMAIN-CONTAINING PROTEIN 1"/>
    <property type="match status" value="1"/>
</dbReference>
<dbReference type="CDD" id="cd00121">
    <property type="entry name" value="MATH"/>
    <property type="match status" value="1"/>
</dbReference>
<protein>
    <recommendedName>
        <fullName evidence="4">BTB domain-containing protein</fullName>
    </recommendedName>
</protein>
<dbReference type="InterPro" id="IPR008974">
    <property type="entry name" value="TRAF-like"/>
</dbReference>
<dbReference type="SMART" id="SM00225">
    <property type="entry name" value="BTB"/>
    <property type="match status" value="1"/>
</dbReference>
<comment type="caution">
    <text evidence="5">The sequence shown here is derived from an EMBL/GenBank/DDBJ whole genome shotgun (WGS) entry which is preliminary data.</text>
</comment>
<dbReference type="Gene3D" id="1.25.40.420">
    <property type="match status" value="1"/>
</dbReference>
<evidence type="ECO:0000256" key="1">
    <source>
        <dbReference type="ARBA" id="ARBA00004906"/>
    </source>
</evidence>
<evidence type="ECO:0000313" key="6">
    <source>
        <dbReference type="Proteomes" id="UP001054889"/>
    </source>
</evidence>
<dbReference type="PANTHER" id="PTHR26379:SF187">
    <property type="entry name" value="OS07G0655300 PROTEIN"/>
    <property type="match status" value="1"/>
</dbReference>
<comment type="similarity">
    <text evidence="2">Belongs to the Tdpoz family.</text>
</comment>
<dbReference type="Proteomes" id="UP001054889">
    <property type="component" value="Unassembled WGS sequence"/>
</dbReference>
<dbReference type="Gene3D" id="2.60.210.10">
    <property type="entry name" value="Apoptosis, Tumor Necrosis Factor Receptor Associated Protein 2, Chain A"/>
    <property type="match status" value="1"/>
</dbReference>
<dbReference type="GO" id="GO:0016567">
    <property type="term" value="P:protein ubiquitination"/>
    <property type="evidence" value="ECO:0007669"/>
    <property type="project" value="InterPro"/>
</dbReference>
<dbReference type="Pfam" id="PF22486">
    <property type="entry name" value="MATH_2"/>
    <property type="match status" value="1"/>
</dbReference>
<keyword evidence="6" id="KW-1185">Reference proteome</keyword>
<dbReference type="AlphaFoldDB" id="A0AAV5D2N9"/>
<gene>
    <name evidence="5" type="primary">ga21964</name>
    <name evidence="5" type="ORF">PR202_ga21964</name>
</gene>
<dbReference type="Gene3D" id="3.30.710.10">
    <property type="entry name" value="Potassium Channel Kv1.1, Chain A"/>
    <property type="match status" value="1"/>
</dbReference>
<dbReference type="InterPro" id="IPR002083">
    <property type="entry name" value="MATH/TRAF_dom"/>
</dbReference>